<dbReference type="InterPro" id="IPR013216">
    <property type="entry name" value="Methyltransf_11"/>
</dbReference>
<dbReference type="GO" id="GO:0008757">
    <property type="term" value="F:S-adenosylmethionine-dependent methyltransferase activity"/>
    <property type="evidence" value="ECO:0007669"/>
    <property type="project" value="InterPro"/>
</dbReference>
<dbReference type="SUPFAM" id="SSF53335">
    <property type="entry name" value="S-adenosyl-L-methionine-dependent methyltransferases"/>
    <property type="match status" value="1"/>
</dbReference>
<dbReference type="PANTHER" id="PTHR45036">
    <property type="entry name" value="METHYLTRANSFERASE LIKE 7B"/>
    <property type="match status" value="1"/>
</dbReference>
<dbReference type="EMBL" id="CP003656">
    <property type="protein sequence ID" value="AFZ38377.1"/>
    <property type="molecule type" value="Genomic_DNA"/>
</dbReference>
<proteinExistence type="predicted"/>
<feature type="domain" description="Methyltransferase type 11" evidence="1">
    <location>
        <begin position="53"/>
        <end position="147"/>
    </location>
</feature>
<keyword evidence="3" id="KW-1185">Reference proteome</keyword>
<evidence type="ECO:0000313" key="2">
    <source>
        <dbReference type="EMBL" id="AFZ38377.1"/>
    </source>
</evidence>
<keyword evidence="2" id="KW-0489">Methyltransferase</keyword>
<name>K9Y2W3_STAC7</name>
<keyword evidence="2" id="KW-0614">Plasmid</keyword>
<dbReference type="OrthoDB" id="9772751at2"/>
<accession>K9Y2W3</accession>
<dbReference type="InterPro" id="IPR029063">
    <property type="entry name" value="SAM-dependent_MTases_sf"/>
</dbReference>
<keyword evidence="2" id="KW-0808">Transferase</keyword>
<geneLocation type="plasmid" evidence="2 3">
    <name>pSTA7437.03</name>
</geneLocation>
<dbReference type="GO" id="GO:0032259">
    <property type="term" value="P:methylation"/>
    <property type="evidence" value="ECO:0007669"/>
    <property type="project" value="UniProtKB-KW"/>
</dbReference>
<dbReference type="RefSeq" id="WP_015195753.1">
    <property type="nucleotide sequence ID" value="NC_019750.1"/>
</dbReference>
<dbReference type="Pfam" id="PF08241">
    <property type="entry name" value="Methyltransf_11"/>
    <property type="match status" value="1"/>
</dbReference>
<dbReference type="InterPro" id="IPR052356">
    <property type="entry name" value="Thiol_S-MT"/>
</dbReference>
<gene>
    <name evidence="2" type="ordered locus">Sta7437_4954</name>
</gene>
<dbReference type="KEGG" id="scs:Sta7437_4954"/>
<dbReference type="AlphaFoldDB" id="K9Y2W3"/>
<dbReference type="Proteomes" id="UP000010473">
    <property type="component" value="Plasmid pSTA7437.03"/>
</dbReference>
<dbReference type="Gene3D" id="3.40.50.150">
    <property type="entry name" value="Vaccinia Virus protein VP39"/>
    <property type="match status" value="1"/>
</dbReference>
<dbReference type="CDD" id="cd02440">
    <property type="entry name" value="AdoMet_MTases"/>
    <property type="match status" value="1"/>
</dbReference>
<dbReference type="PANTHER" id="PTHR45036:SF1">
    <property type="entry name" value="METHYLTRANSFERASE LIKE 7A"/>
    <property type="match status" value="1"/>
</dbReference>
<sequence>MSKEINIKSATTSTPGWYQRFFAWLLAHGNAKYEAEMSDRKRELFADLHGNVLEIGPGTGPNLRYYPSDIHWTGVEPNSYMYPYLQQEAERLGLDINIKSGTAERLDAEDNSIDAVVSTLVLCSVENLSSVLQEILRVLKPDGQFFFLEHVAAPRRTGLRRIQNWIQPVWTVLGDGCHPNRETWVALENAGFERVDYQHFRANVPVIVSPQIIGVAVKKKA</sequence>
<reference evidence="3" key="1">
    <citation type="journal article" date="2013" name="Proc. Natl. Acad. Sci. U.S.A.">
        <title>Improving the coverage of the cyanobacterial phylum using diversity-driven genome sequencing.</title>
        <authorList>
            <person name="Shih P.M."/>
            <person name="Wu D."/>
            <person name="Latifi A."/>
            <person name="Axen S.D."/>
            <person name="Fewer D.P."/>
            <person name="Talla E."/>
            <person name="Calteau A."/>
            <person name="Cai F."/>
            <person name="Tandeau de Marsac N."/>
            <person name="Rippka R."/>
            <person name="Herdman M."/>
            <person name="Sivonen K."/>
            <person name="Coursin T."/>
            <person name="Laurent T."/>
            <person name="Goodwin L."/>
            <person name="Nolan M."/>
            <person name="Davenport K.W."/>
            <person name="Han C.S."/>
            <person name="Rubin E.M."/>
            <person name="Eisen J.A."/>
            <person name="Woyke T."/>
            <person name="Gugger M."/>
            <person name="Kerfeld C.A."/>
        </authorList>
    </citation>
    <scope>NUCLEOTIDE SEQUENCE [LARGE SCALE GENOMIC DNA]</scope>
    <source>
        <strain evidence="3">ATCC 29371 / PCC 7437</strain>
        <plasmid evidence="3">Plasmid pSTA7437.03</plasmid>
    </source>
</reference>
<protein>
    <submittedName>
        <fullName evidence="2">Methyltransferase type 11</fullName>
    </submittedName>
</protein>
<organism evidence="2 3">
    <name type="scientific">Stanieria cyanosphaera (strain ATCC 29371 / PCC 7437)</name>
    <dbReference type="NCBI Taxonomy" id="111780"/>
    <lineage>
        <taxon>Bacteria</taxon>
        <taxon>Bacillati</taxon>
        <taxon>Cyanobacteriota</taxon>
        <taxon>Cyanophyceae</taxon>
        <taxon>Pleurocapsales</taxon>
        <taxon>Dermocarpellaceae</taxon>
        <taxon>Stanieria</taxon>
    </lineage>
</organism>
<evidence type="ECO:0000313" key="3">
    <source>
        <dbReference type="Proteomes" id="UP000010473"/>
    </source>
</evidence>
<evidence type="ECO:0000259" key="1">
    <source>
        <dbReference type="Pfam" id="PF08241"/>
    </source>
</evidence>
<dbReference type="PATRIC" id="fig|111780.3.peg.5125"/>
<dbReference type="HOGENOM" id="CLU_037990_7_1_3"/>